<feature type="transmembrane region" description="Helical" evidence="1">
    <location>
        <begin position="41"/>
        <end position="63"/>
    </location>
</feature>
<dbReference type="OrthoDB" id="9759607at2"/>
<proteinExistence type="predicted"/>
<organism evidence="4 5">
    <name type="scientific">Anaerobacillus alkalilacustris</name>
    <dbReference type="NCBI Taxonomy" id="393763"/>
    <lineage>
        <taxon>Bacteria</taxon>
        <taxon>Bacillati</taxon>
        <taxon>Bacillota</taxon>
        <taxon>Bacilli</taxon>
        <taxon>Bacillales</taxon>
        <taxon>Bacillaceae</taxon>
        <taxon>Anaerobacillus</taxon>
    </lineage>
</organism>
<dbReference type="FunFam" id="3.30.70.270:FF:000001">
    <property type="entry name" value="Diguanylate cyclase domain protein"/>
    <property type="match status" value="1"/>
</dbReference>
<dbReference type="PROSITE" id="PS50113">
    <property type="entry name" value="PAC"/>
    <property type="match status" value="1"/>
</dbReference>
<evidence type="ECO:0000259" key="2">
    <source>
        <dbReference type="PROSITE" id="PS50113"/>
    </source>
</evidence>
<keyword evidence="5" id="KW-1185">Reference proteome</keyword>
<dbReference type="Proteomes" id="UP000179524">
    <property type="component" value="Unassembled WGS sequence"/>
</dbReference>
<feature type="domain" description="PAC" evidence="2">
    <location>
        <begin position="153"/>
        <end position="205"/>
    </location>
</feature>
<dbReference type="InterPro" id="IPR001610">
    <property type="entry name" value="PAC"/>
</dbReference>
<dbReference type="InterPro" id="IPR043128">
    <property type="entry name" value="Rev_trsase/Diguanyl_cyclase"/>
</dbReference>
<dbReference type="CDD" id="cd01949">
    <property type="entry name" value="GGDEF"/>
    <property type="match status" value="1"/>
</dbReference>
<evidence type="ECO:0008006" key="6">
    <source>
        <dbReference type="Google" id="ProtNLM"/>
    </source>
</evidence>
<dbReference type="PANTHER" id="PTHR46663:SF3">
    <property type="entry name" value="SLL0267 PROTEIN"/>
    <property type="match status" value="1"/>
</dbReference>
<dbReference type="SMART" id="SM00267">
    <property type="entry name" value="GGDEF"/>
    <property type="match status" value="1"/>
</dbReference>
<evidence type="ECO:0000256" key="1">
    <source>
        <dbReference type="SAM" id="Phobius"/>
    </source>
</evidence>
<dbReference type="NCBIfam" id="TIGR00229">
    <property type="entry name" value="sensory_box"/>
    <property type="match status" value="1"/>
</dbReference>
<protein>
    <recommendedName>
        <fullName evidence="6">Sensor domain-containing diguanylate cyclase</fullName>
    </recommendedName>
</protein>
<dbReference type="Gene3D" id="3.30.70.270">
    <property type="match status" value="1"/>
</dbReference>
<dbReference type="InterPro" id="IPR029787">
    <property type="entry name" value="Nucleotide_cyclase"/>
</dbReference>
<dbReference type="Gene3D" id="3.30.450.20">
    <property type="entry name" value="PAS domain"/>
    <property type="match status" value="1"/>
</dbReference>
<dbReference type="NCBIfam" id="TIGR00254">
    <property type="entry name" value="GGDEF"/>
    <property type="match status" value="1"/>
</dbReference>
<dbReference type="InterPro" id="IPR035965">
    <property type="entry name" value="PAS-like_dom_sf"/>
</dbReference>
<dbReference type="SUPFAM" id="SSF55073">
    <property type="entry name" value="Nucleotide cyclase"/>
    <property type="match status" value="1"/>
</dbReference>
<dbReference type="InterPro" id="IPR000014">
    <property type="entry name" value="PAS"/>
</dbReference>
<dbReference type="InterPro" id="IPR000160">
    <property type="entry name" value="GGDEF_dom"/>
</dbReference>
<dbReference type="PANTHER" id="PTHR46663">
    <property type="entry name" value="DIGUANYLATE CYCLASE DGCT-RELATED"/>
    <property type="match status" value="1"/>
</dbReference>
<dbReference type="CDD" id="cd00130">
    <property type="entry name" value="PAS"/>
    <property type="match status" value="1"/>
</dbReference>
<feature type="transmembrane region" description="Helical" evidence="1">
    <location>
        <begin position="16"/>
        <end position="35"/>
    </location>
</feature>
<dbReference type="EMBL" id="MLQR01000036">
    <property type="protein sequence ID" value="OIJ11828.1"/>
    <property type="molecule type" value="Genomic_DNA"/>
</dbReference>
<dbReference type="AlphaFoldDB" id="A0A1S2LH31"/>
<dbReference type="PROSITE" id="PS50887">
    <property type="entry name" value="GGDEF"/>
    <property type="match status" value="1"/>
</dbReference>
<keyword evidence="1" id="KW-0472">Membrane</keyword>
<dbReference type="SMART" id="SM00086">
    <property type="entry name" value="PAC"/>
    <property type="match status" value="1"/>
</dbReference>
<dbReference type="InterPro" id="IPR000700">
    <property type="entry name" value="PAS-assoc_C"/>
</dbReference>
<name>A0A1S2LH31_9BACI</name>
<evidence type="ECO:0000259" key="3">
    <source>
        <dbReference type="PROSITE" id="PS50887"/>
    </source>
</evidence>
<keyword evidence="1" id="KW-0812">Transmembrane</keyword>
<keyword evidence="1" id="KW-1133">Transmembrane helix</keyword>
<dbReference type="Pfam" id="PF08447">
    <property type="entry name" value="PAS_3"/>
    <property type="match status" value="1"/>
</dbReference>
<dbReference type="InterPro" id="IPR052163">
    <property type="entry name" value="DGC-Regulatory_Protein"/>
</dbReference>
<accession>A0A1S2LH31</accession>
<sequence length="370" mass="43012">MKTLTKVGRRMKWTSRLISIITTLFIGSGITLYYLEIEHPLFIYSLIGTIVGFVIFWWIGALYDRLIYYQKQLKEKEEELKEIFNNANACISSLDLKTGKYKMSLGTEKLHGYKQEHFNQYPQLWKEMIHPFDLPTVEENERKIYIEKKKGTLTHEHRVIRGDGEIIWLVAHITPVFNSKGEVKKVNVFSYDITDRKNAEKLIEHMAYHDNLTNLTNRPFFSKLLEKSILNCKRNHNSLAIMYLDIDHFKQINDTFGHAAGDHLLVEIAKILTESVRINDVVCRHGGDEFIILLENVRHEEIKIIAKRIIKELSAPITILNDHKAYISPSIGISLYPIDGEDEETLIKRADSAMYSVKKSGKNNYKFYSS</sequence>
<dbReference type="SUPFAM" id="SSF55785">
    <property type="entry name" value="PYP-like sensor domain (PAS domain)"/>
    <property type="match status" value="1"/>
</dbReference>
<reference evidence="4 5" key="1">
    <citation type="submission" date="2016-10" db="EMBL/GenBank/DDBJ databases">
        <title>Draft genome sequences of four alkaliphilic bacteria belonging to the Anaerobacillus genus.</title>
        <authorList>
            <person name="Bassil N.M."/>
            <person name="Lloyd J.R."/>
        </authorList>
    </citation>
    <scope>NUCLEOTIDE SEQUENCE [LARGE SCALE GENOMIC DNA]</scope>
    <source>
        <strain evidence="4 5">DSM 18345</strain>
    </source>
</reference>
<dbReference type="InterPro" id="IPR013655">
    <property type="entry name" value="PAS_fold_3"/>
</dbReference>
<gene>
    <name evidence="4" type="ORF">BKP37_15440</name>
</gene>
<dbReference type="Pfam" id="PF00990">
    <property type="entry name" value="GGDEF"/>
    <property type="match status" value="1"/>
</dbReference>
<comment type="caution">
    <text evidence="4">The sequence shown here is derived from an EMBL/GenBank/DDBJ whole genome shotgun (WGS) entry which is preliminary data.</text>
</comment>
<evidence type="ECO:0000313" key="5">
    <source>
        <dbReference type="Proteomes" id="UP000179524"/>
    </source>
</evidence>
<feature type="domain" description="GGDEF" evidence="3">
    <location>
        <begin position="237"/>
        <end position="370"/>
    </location>
</feature>
<dbReference type="RefSeq" id="WP_071310508.1">
    <property type="nucleotide sequence ID" value="NZ_MLQR01000036.1"/>
</dbReference>
<evidence type="ECO:0000313" key="4">
    <source>
        <dbReference type="EMBL" id="OIJ11828.1"/>
    </source>
</evidence>